<reference evidence="1 2" key="1">
    <citation type="submission" date="2013-11" db="EMBL/GenBank/DDBJ databases">
        <title>Genome sequencing of Stegodyphus mimosarum.</title>
        <authorList>
            <person name="Bechsgaard J."/>
        </authorList>
    </citation>
    <scope>NUCLEOTIDE SEQUENCE [LARGE SCALE GENOMIC DNA]</scope>
</reference>
<evidence type="ECO:0000313" key="1">
    <source>
        <dbReference type="EMBL" id="KFM68605.1"/>
    </source>
</evidence>
<keyword evidence="2" id="KW-1185">Reference proteome</keyword>
<evidence type="ECO:0000313" key="2">
    <source>
        <dbReference type="Proteomes" id="UP000054359"/>
    </source>
</evidence>
<dbReference type="EMBL" id="KK116734">
    <property type="protein sequence ID" value="KFM68605.1"/>
    <property type="molecule type" value="Genomic_DNA"/>
</dbReference>
<name>A0A087TU16_STEMI</name>
<dbReference type="Proteomes" id="UP000054359">
    <property type="component" value="Unassembled WGS sequence"/>
</dbReference>
<dbReference type="OrthoDB" id="6436866at2759"/>
<organism evidence="1 2">
    <name type="scientific">Stegodyphus mimosarum</name>
    <name type="common">African social velvet spider</name>
    <dbReference type="NCBI Taxonomy" id="407821"/>
    <lineage>
        <taxon>Eukaryota</taxon>
        <taxon>Metazoa</taxon>
        <taxon>Ecdysozoa</taxon>
        <taxon>Arthropoda</taxon>
        <taxon>Chelicerata</taxon>
        <taxon>Arachnida</taxon>
        <taxon>Araneae</taxon>
        <taxon>Araneomorphae</taxon>
        <taxon>Entelegynae</taxon>
        <taxon>Eresoidea</taxon>
        <taxon>Eresidae</taxon>
        <taxon>Stegodyphus</taxon>
    </lineage>
</organism>
<protein>
    <submittedName>
        <fullName evidence="1">Uncharacterized protein</fullName>
    </submittedName>
</protein>
<proteinExistence type="predicted"/>
<dbReference type="AlphaFoldDB" id="A0A087TU16"/>
<sequence>MWKLHLSWDEPVSDEIANKWKSFQKNLHLTRQLKVQGFVLTPDINYIDICAFVMPLRKAIVQQFVFSIT</sequence>
<gene>
    <name evidence="1" type="ORF">X975_00210</name>
</gene>
<feature type="non-terminal residue" evidence="1">
    <location>
        <position position="69"/>
    </location>
</feature>
<accession>A0A087TU16</accession>